<proteinExistence type="predicted"/>
<dbReference type="RefSeq" id="WP_248823498.1">
    <property type="nucleotide sequence ID" value="NZ_JALKFT010000003.1"/>
</dbReference>
<feature type="transmembrane region" description="Helical" evidence="1">
    <location>
        <begin position="96"/>
        <end position="116"/>
    </location>
</feature>
<evidence type="ECO:0000313" key="2">
    <source>
        <dbReference type="EMBL" id="MCK9874964.1"/>
    </source>
</evidence>
<sequence>MATPLELLFDLCFVVAVAQASTKLHHALSEGHAGSGVAAFGCVFFAIWWAWMNVTWFASAYDVDDVPYRLAMFVQVIGVLVLAAGVPRAFDDHDFAIVTLGYAVMRIGLVAQWLRAARGAGPDGARTARAYALGISLCMVGWALLLLLPDAGWAPGFAVMVLAELAVPILAERRGRTPWHPHHIAERYGLFTIIVLGESILSATVAVQVALDEHELGAALFAVAGGGLLIVFAMWWVYFARPAHEVLVSSAAAFRWGYGHYFVFASAAAVGAGLAALVDQVSHHSELGALAAVATVAVPVAVFLAAVTLLHGNPLTRK</sequence>
<keyword evidence="1" id="KW-0472">Membrane</keyword>
<feature type="transmembrane region" description="Helical" evidence="1">
    <location>
        <begin position="153"/>
        <end position="170"/>
    </location>
</feature>
<dbReference type="Proteomes" id="UP001201873">
    <property type="component" value="Unassembled WGS sequence"/>
</dbReference>
<keyword evidence="3" id="KW-1185">Reference proteome</keyword>
<feature type="transmembrane region" description="Helical" evidence="1">
    <location>
        <begin position="217"/>
        <end position="238"/>
    </location>
</feature>
<dbReference type="InterPro" id="IPR010640">
    <property type="entry name" value="Low_temperature_requirement_A"/>
</dbReference>
<feature type="transmembrane region" description="Helical" evidence="1">
    <location>
        <begin position="190"/>
        <end position="211"/>
    </location>
</feature>
<gene>
    <name evidence="2" type="ORF">MXD59_04065</name>
</gene>
<dbReference type="PANTHER" id="PTHR36840:SF1">
    <property type="entry name" value="BLL5714 PROTEIN"/>
    <property type="match status" value="1"/>
</dbReference>
<accession>A0ABT0JTT3</accession>
<evidence type="ECO:0000313" key="3">
    <source>
        <dbReference type="Proteomes" id="UP001201873"/>
    </source>
</evidence>
<feature type="transmembrane region" description="Helical" evidence="1">
    <location>
        <begin position="258"/>
        <end position="278"/>
    </location>
</feature>
<keyword evidence="1" id="KW-0812">Transmembrane</keyword>
<feature type="transmembrane region" description="Helical" evidence="1">
    <location>
        <begin position="290"/>
        <end position="310"/>
    </location>
</feature>
<comment type="caution">
    <text evidence="2">The sequence shown here is derived from an EMBL/GenBank/DDBJ whole genome shotgun (WGS) entry which is preliminary data.</text>
</comment>
<name>A0ABT0JTT3_9ACTN</name>
<reference evidence="2 3" key="1">
    <citation type="submission" date="2022-04" db="EMBL/GenBank/DDBJ databases">
        <title>Genome diversity in the genus Frankia.</title>
        <authorList>
            <person name="Carlos-Shanley C."/>
            <person name="Hahn D."/>
        </authorList>
    </citation>
    <scope>NUCLEOTIDE SEQUENCE [LARGE SCALE GENOMIC DNA]</scope>
    <source>
        <strain evidence="2 3">Ag45/Mut15</strain>
    </source>
</reference>
<feature type="transmembrane region" description="Helical" evidence="1">
    <location>
        <begin position="128"/>
        <end position="147"/>
    </location>
</feature>
<keyword evidence="1" id="KW-1133">Transmembrane helix</keyword>
<feature type="transmembrane region" description="Helical" evidence="1">
    <location>
        <begin position="36"/>
        <end position="58"/>
    </location>
</feature>
<dbReference type="PANTHER" id="PTHR36840">
    <property type="entry name" value="BLL5714 PROTEIN"/>
    <property type="match status" value="1"/>
</dbReference>
<protein>
    <submittedName>
        <fullName evidence="2">Low temperature requirement protein A</fullName>
    </submittedName>
</protein>
<dbReference type="Pfam" id="PF06772">
    <property type="entry name" value="LtrA"/>
    <property type="match status" value="1"/>
</dbReference>
<feature type="transmembrane region" description="Helical" evidence="1">
    <location>
        <begin position="70"/>
        <end position="90"/>
    </location>
</feature>
<evidence type="ECO:0000256" key="1">
    <source>
        <dbReference type="SAM" id="Phobius"/>
    </source>
</evidence>
<organism evidence="2 3">
    <name type="scientific">Frankia umida</name>
    <dbReference type="NCBI Taxonomy" id="573489"/>
    <lineage>
        <taxon>Bacteria</taxon>
        <taxon>Bacillati</taxon>
        <taxon>Actinomycetota</taxon>
        <taxon>Actinomycetes</taxon>
        <taxon>Frankiales</taxon>
        <taxon>Frankiaceae</taxon>
        <taxon>Frankia</taxon>
    </lineage>
</organism>
<dbReference type="EMBL" id="JALKFT010000003">
    <property type="protein sequence ID" value="MCK9874964.1"/>
    <property type="molecule type" value="Genomic_DNA"/>
</dbReference>